<name>A0A329MFA9_9BACL</name>
<evidence type="ECO:0000313" key="3">
    <source>
        <dbReference type="Proteomes" id="UP000250369"/>
    </source>
</evidence>
<protein>
    <submittedName>
        <fullName evidence="2">Uncharacterized protein</fullName>
    </submittedName>
</protein>
<gene>
    <name evidence="2" type="ORF">DQG23_25140</name>
</gene>
<sequence>MWNHGMFVAVFCILLIRTVFANRKILASRGSRAAYICLTGLTLYLLTAYAFGLKPPSFPGWLVDRTIPVFTKFTKG</sequence>
<evidence type="ECO:0000256" key="1">
    <source>
        <dbReference type="SAM" id="Phobius"/>
    </source>
</evidence>
<comment type="caution">
    <text evidence="2">The sequence shown here is derived from an EMBL/GenBank/DDBJ whole genome shotgun (WGS) entry which is preliminary data.</text>
</comment>
<reference evidence="2 3" key="1">
    <citation type="journal article" date="2009" name="Int. J. Syst. Evol. Microbiol.">
        <title>Paenibacillus contaminans sp. nov., isolated from a contaminated laboratory plate.</title>
        <authorList>
            <person name="Chou J.H."/>
            <person name="Lee J.H."/>
            <person name="Lin M.C."/>
            <person name="Chang P.S."/>
            <person name="Arun A.B."/>
            <person name="Young C.C."/>
            <person name="Chen W.M."/>
        </authorList>
    </citation>
    <scope>NUCLEOTIDE SEQUENCE [LARGE SCALE GENOMIC DNA]</scope>
    <source>
        <strain evidence="2 3">CKOBP-6</strain>
    </source>
</reference>
<dbReference type="Proteomes" id="UP000250369">
    <property type="component" value="Unassembled WGS sequence"/>
</dbReference>
<keyword evidence="1" id="KW-0812">Transmembrane</keyword>
<keyword evidence="1" id="KW-0472">Membrane</keyword>
<dbReference type="RefSeq" id="WP_113033779.1">
    <property type="nucleotide sequence ID" value="NZ_QMFB01000016.1"/>
</dbReference>
<dbReference type="EMBL" id="QMFB01000016">
    <property type="protein sequence ID" value="RAV18590.1"/>
    <property type="molecule type" value="Genomic_DNA"/>
</dbReference>
<accession>A0A329MFA9</accession>
<evidence type="ECO:0000313" key="2">
    <source>
        <dbReference type="EMBL" id="RAV18590.1"/>
    </source>
</evidence>
<organism evidence="2 3">
    <name type="scientific">Paenibacillus contaminans</name>
    <dbReference type="NCBI Taxonomy" id="450362"/>
    <lineage>
        <taxon>Bacteria</taxon>
        <taxon>Bacillati</taxon>
        <taxon>Bacillota</taxon>
        <taxon>Bacilli</taxon>
        <taxon>Bacillales</taxon>
        <taxon>Paenibacillaceae</taxon>
        <taxon>Paenibacillus</taxon>
    </lineage>
</organism>
<feature type="transmembrane region" description="Helical" evidence="1">
    <location>
        <begin position="31"/>
        <end position="51"/>
    </location>
</feature>
<keyword evidence="1" id="KW-1133">Transmembrane helix</keyword>
<dbReference type="AlphaFoldDB" id="A0A329MFA9"/>
<keyword evidence="3" id="KW-1185">Reference proteome</keyword>
<proteinExistence type="predicted"/>